<reference evidence="2" key="1">
    <citation type="journal article" date="2020" name="Stud. Mycol.">
        <title>101 Dothideomycetes genomes: a test case for predicting lifestyles and emergence of pathogens.</title>
        <authorList>
            <person name="Haridas S."/>
            <person name="Albert R."/>
            <person name="Binder M."/>
            <person name="Bloem J."/>
            <person name="Labutti K."/>
            <person name="Salamov A."/>
            <person name="Andreopoulos B."/>
            <person name="Baker S."/>
            <person name="Barry K."/>
            <person name="Bills G."/>
            <person name="Bluhm B."/>
            <person name="Cannon C."/>
            <person name="Castanera R."/>
            <person name="Culley D."/>
            <person name="Daum C."/>
            <person name="Ezra D."/>
            <person name="Gonzalez J."/>
            <person name="Henrissat B."/>
            <person name="Kuo A."/>
            <person name="Liang C."/>
            <person name="Lipzen A."/>
            <person name="Lutzoni F."/>
            <person name="Magnuson J."/>
            <person name="Mondo S."/>
            <person name="Nolan M."/>
            <person name="Ohm R."/>
            <person name="Pangilinan J."/>
            <person name="Park H.-J."/>
            <person name="Ramirez L."/>
            <person name="Alfaro M."/>
            <person name="Sun H."/>
            <person name="Tritt A."/>
            <person name="Yoshinaga Y."/>
            <person name="Zwiers L.-H."/>
            <person name="Turgeon B."/>
            <person name="Goodwin S."/>
            <person name="Spatafora J."/>
            <person name="Crous P."/>
            <person name="Grigoriev I."/>
        </authorList>
    </citation>
    <scope>NUCLEOTIDE SEQUENCE</scope>
    <source>
        <strain evidence="2">CBS 262.69</strain>
    </source>
</reference>
<evidence type="ECO:0000313" key="3">
    <source>
        <dbReference type="Proteomes" id="UP000799640"/>
    </source>
</evidence>
<evidence type="ECO:0000256" key="1">
    <source>
        <dbReference type="SAM" id="MobiDB-lite"/>
    </source>
</evidence>
<protein>
    <submittedName>
        <fullName evidence="2">Uncharacterized protein</fullName>
    </submittedName>
</protein>
<feature type="region of interest" description="Disordered" evidence="1">
    <location>
        <begin position="31"/>
        <end position="84"/>
    </location>
</feature>
<gene>
    <name evidence="2" type="ORF">EJ06DRAFT_532465</name>
</gene>
<name>A0A6G1HQ07_9PEZI</name>
<accession>A0A6G1HQ07</accession>
<proteinExistence type="predicted"/>
<feature type="compositionally biased region" description="Basic and acidic residues" evidence="1">
    <location>
        <begin position="74"/>
        <end position="84"/>
    </location>
</feature>
<organism evidence="2 3">
    <name type="scientific">Trichodelitschia bisporula</name>
    <dbReference type="NCBI Taxonomy" id="703511"/>
    <lineage>
        <taxon>Eukaryota</taxon>
        <taxon>Fungi</taxon>
        <taxon>Dikarya</taxon>
        <taxon>Ascomycota</taxon>
        <taxon>Pezizomycotina</taxon>
        <taxon>Dothideomycetes</taxon>
        <taxon>Dothideomycetes incertae sedis</taxon>
        <taxon>Phaeotrichales</taxon>
        <taxon>Phaeotrichaceae</taxon>
        <taxon>Trichodelitschia</taxon>
    </lineage>
</organism>
<dbReference type="EMBL" id="ML996701">
    <property type="protein sequence ID" value="KAF2398100.1"/>
    <property type="molecule type" value="Genomic_DNA"/>
</dbReference>
<sequence>MLVTDAKRASYLPMPVSPLCPIVEFFLTSHPSIPTPMHPSADHHPSSQPPSPTVINHNLVPFSDPETPPPTKQEQPDKKNTHVQ</sequence>
<keyword evidence="3" id="KW-1185">Reference proteome</keyword>
<dbReference type="Proteomes" id="UP000799640">
    <property type="component" value="Unassembled WGS sequence"/>
</dbReference>
<evidence type="ECO:0000313" key="2">
    <source>
        <dbReference type="EMBL" id="KAF2398100.1"/>
    </source>
</evidence>
<dbReference type="AlphaFoldDB" id="A0A6G1HQ07"/>